<dbReference type="CDD" id="cd01005">
    <property type="entry name" value="PBP2_CysP"/>
    <property type="match status" value="1"/>
</dbReference>
<reference evidence="7" key="1">
    <citation type="submission" date="2014-05" db="EMBL/GenBank/DDBJ databases">
        <title>ATOL: Assembling a taxonomically balanced genome-scale reconstruction of the evolutionary history of the Enterobacteriaceae.</title>
        <authorList>
            <person name="Plunkett G.III."/>
            <person name="Neeno-Eckwall E.C."/>
            <person name="Glasner J.D."/>
            <person name="Perna N.T."/>
        </authorList>
    </citation>
    <scope>NUCLEOTIDE SEQUENCE [LARGE SCALE GENOMIC DNA]</scope>
    <source>
        <strain evidence="7">ATCC 33301</strain>
    </source>
</reference>
<keyword evidence="7" id="KW-0378">Hydrolase</keyword>
<dbReference type="GO" id="GO:0016787">
    <property type="term" value="F:hydrolase activity"/>
    <property type="evidence" value="ECO:0007669"/>
    <property type="project" value="UniProtKB-KW"/>
</dbReference>
<evidence type="ECO:0000256" key="1">
    <source>
        <dbReference type="ARBA" id="ARBA00004418"/>
    </source>
</evidence>
<dbReference type="NCBIfam" id="NF008106">
    <property type="entry name" value="PRK10852.1"/>
    <property type="match status" value="1"/>
</dbReference>
<evidence type="ECO:0000256" key="6">
    <source>
        <dbReference type="SAM" id="SignalP"/>
    </source>
</evidence>
<dbReference type="SUPFAM" id="SSF53850">
    <property type="entry name" value="Periplasmic binding protein-like II"/>
    <property type="match status" value="1"/>
</dbReference>
<dbReference type="Pfam" id="PF13531">
    <property type="entry name" value="SBP_bac_11"/>
    <property type="match status" value="1"/>
</dbReference>
<proteinExistence type="inferred from homology"/>
<dbReference type="NCBIfam" id="NF008022">
    <property type="entry name" value="PRK10752.1"/>
    <property type="match status" value="1"/>
</dbReference>
<protein>
    <submittedName>
        <fullName evidence="7">Sulfate/thiosulfate binding protein</fullName>
        <ecNumber evidence="7">3.6.3.25</ecNumber>
    </submittedName>
</protein>
<gene>
    <name evidence="7" type="primary">cysP</name>
    <name evidence="7" type="ORF">GTPT_1521</name>
</gene>
<dbReference type="EMBL" id="JMPR01000027">
    <property type="protein sequence ID" value="KFD20072.1"/>
    <property type="molecule type" value="Genomic_DNA"/>
</dbReference>
<evidence type="ECO:0000256" key="4">
    <source>
        <dbReference type="ARBA" id="ARBA00022729"/>
    </source>
</evidence>
<evidence type="ECO:0000256" key="2">
    <source>
        <dbReference type="ARBA" id="ARBA00006099"/>
    </source>
</evidence>
<keyword evidence="4 6" id="KW-0732">Signal</keyword>
<dbReference type="InterPro" id="IPR005669">
    <property type="entry name" value="Thiosulph/SO4-bd"/>
</dbReference>
<dbReference type="Gene3D" id="3.40.190.10">
    <property type="entry name" value="Periplasmic binding protein-like II"/>
    <property type="match status" value="2"/>
</dbReference>
<accession>A0A085JHX6</accession>
<keyword evidence="3" id="KW-0813">Transport</keyword>
<dbReference type="EC" id="3.6.3.25" evidence="7"/>
<name>A0A085JHX6_9GAMM</name>
<organism evidence="7 8">
    <name type="scientific">Tatumella ptyseos ATCC 33301</name>
    <dbReference type="NCBI Taxonomy" id="1005995"/>
    <lineage>
        <taxon>Bacteria</taxon>
        <taxon>Pseudomonadati</taxon>
        <taxon>Pseudomonadota</taxon>
        <taxon>Gammaproteobacteria</taxon>
        <taxon>Enterobacterales</taxon>
        <taxon>Erwiniaceae</taxon>
        <taxon>Tatumella</taxon>
    </lineage>
</organism>
<feature type="chain" id="PRO_5001793484" evidence="6">
    <location>
        <begin position="25"/>
        <end position="337"/>
    </location>
</feature>
<dbReference type="GO" id="GO:1902358">
    <property type="term" value="P:sulfate transmembrane transport"/>
    <property type="evidence" value="ECO:0007669"/>
    <property type="project" value="InterPro"/>
</dbReference>
<comment type="caution">
    <text evidence="7">The sequence shown here is derived from an EMBL/GenBank/DDBJ whole genome shotgun (WGS) entry which is preliminary data.</text>
</comment>
<dbReference type="GO" id="GO:0140104">
    <property type="term" value="F:molecular carrier activity"/>
    <property type="evidence" value="ECO:0007669"/>
    <property type="project" value="InterPro"/>
</dbReference>
<evidence type="ECO:0000256" key="5">
    <source>
        <dbReference type="ARBA" id="ARBA00022764"/>
    </source>
</evidence>
<dbReference type="eggNOG" id="COG4150">
    <property type="taxonomic scope" value="Bacteria"/>
</dbReference>
<keyword evidence="5" id="KW-0574">Periplasm</keyword>
<dbReference type="PANTHER" id="PTHR30368:SF1">
    <property type="entry name" value="THIOSULFATE-BINDING PROTEIN"/>
    <property type="match status" value="1"/>
</dbReference>
<sequence length="337" mass="37545">MDLSGKKWAGAALLSLAFVSTVQATTLLNCSYDVSRELFSALNPLFEKQWDQAHPDDPLILRQSHGGSSRQALTILQGLRADVVTYNQVPDVQILHDKGHLIPADWQQRLPDNSSPFYSTMAFLVRKGNPKHIHQWADLTQPGVSLVFPNPKTSGNGRYTWLAALGAAEKADSNDPAKPRAFMTRFIRNVAVLDTGGRGATTTFAERGIGDVLISFESEINTIRQQYPDAGYEVIVPRTNILAEFPVTWIDKNVAEQGHTAAAKAYLNFLYSPAAQKVLTRFYYRVNNPQLMSENKARFPEVTLFRVEEQFGGWEQVMKTQFATGGEFDQLQSAGHK</sequence>
<dbReference type="Proteomes" id="UP000028602">
    <property type="component" value="Unassembled WGS sequence"/>
</dbReference>
<dbReference type="RefSeq" id="WP_029990921.1">
    <property type="nucleotide sequence ID" value="NZ_ATMJ01000036.1"/>
</dbReference>
<dbReference type="PANTHER" id="PTHR30368">
    <property type="entry name" value="SULFATE-BINDING PROTEIN"/>
    <property type="match status" value="1"/>
</dbReference>
<evidence type="ECO:0000313" key="7">
    <source>
        <dbReference type="EMBL" id="KFD20072.1"/>
    </source>
</evidence>
<dbReference type="NCBIfam" id="TIGR00971">
    <property type="entry name" value="3a0106s03"/>
    <property type="match status" value="1"/>
</dbReference>
<dbReference type="OrthoDB" id="9802127at2"/>
<evidence type="ECO:0000313" key="8">
    <source>
        <dbReference type="Proteomes" id="UP000028602"/>
    </source>
</evidence>
<dbReference type="GO" id="GO:0042597">
    <property type="term" value="C:periplasmic space"/>
    <property type="evidence" value="ECO:0007669"/>
    <property type="project" value="UniProtKB-SubCell"/>
</dbReference>
<evidence type="ECO:0000256" key="3">
    <source>
        <dbReference type="ARBA" id="ARBA00022448"/>
    </source>
</evidence>
<keyword evidence="8" id="KW-1185">Reference proteome</keyword>
<dbReference type="AlphaFoldDB" id="A0A085JHX6"/>
<feature type="signal peptide" evidence="6">
    <location>
        <begin position="1"/>
        <end position="24"/>
    </location>
</feature>
<comment type="subcellular location">
    <subcellularLocation>
        <location evidence="1">Periplasm</location>
    </subcellularLocation>
</comment>
<comment type="similarity">
    <text evidence="2">Belongs to the prokaryotic sulfate-binding protein family.</text>
</comment>